<evidence type="ECO:0000313" key="1">
    <source>
        <dbReference type="EMBL" id="APO13920.1"/>
    </source>
</evidence>
<reference evidence="1 2" key="1">
    <citation type="submission" date="2016-04" db="EMBL/GenBank/DDBJ databases">
        <title>Sequence analysis of the Plodia interpunctella granulovirus genome: Discovery of an unusual inhibitor-of-apoptosis (IAP) gene.</title>
        <authorList>
            <person name="Harrison R.L."/>
            <person name="Rowley D.L."/>
            <person name="Funk C.J."/>
        </authorList>
    </citation>
    <scope>NUCLEOTIDE SEQUENCE [LARGE SCALE GENOMIC DNA]</scope>
    <source>
        <strain evidence="1">Cambridge</strain>
    </source>
</reference>
<sequence length="136" mass="15936">MIAHGSFYFCNALPSEDDVDAIVLIVNFPLNISLGDVLIMDYKKLDMTRLYIFMKKAVDENKSVVLVGDSETLESIKTYYEEREMMDLESIHTFYEEQEESSCDMEFEDDDWDDDDINQIIADREMEYAAQVYHLL</sequence>
<keyword evidence="2" id="KW-1185">Reference proteome</keyword>
<proteinExistence type="predicted"/>
<dbReference type="EMBL" id="KX151395">
    <property type="protein sequence ID" value="APO13920.1"/>
    <property type="molecule type" value="Genomic_DNA"/>
</dbReference>
<accession>A0A1L5JHF9</accession>
<dbReference type="Proteomes" id="UP000204293">
    <property type="component" value="Segment"/>
</dbReference>
<protein>
    <submittedName>
        <fullName evidence="1">ORF36</fullName>
    </submittedName>
</protein>
<dbReference type="RefSeq" id="YP_009330168.1">
    <property type="nucleotide sequence ID" value="NC_032255.1"/>
</dbReference>
<dbReference type="KEGG" id="vg:30685040"/>
<name>A0A1L5JHF9_9BBAC</name>
<dbReference type="GeneID" id="30685040"/>
<evidence type="ECO:0000313" key="2">
    <source>
        <dbReference type="Proteomes" id="UP000204293"/>
    </source>
</evidence>
<organism evidence="1 2">
    <name type="scientific">Plodia interpunctella granulovirus</name>
    <dbReference type="NCBI Taxonomy" id="262175"/>
    <lineage>
        <taxon>Viruses</taxon>
        <taxon>Viruses incertae sedis</taxon>
        <taxon>Naldaviricetes</taxon>
        <taxon>Lefavirales</taxon>
        <taxon>Baculoviridae</taxon>
        <taxon>Betabaculovirus</taxon>
        <taxon>Betabaculovirus plinterpunctellae</taxon>
    </lineage>
</organism>